<sequence length="425" mass="49286">MIEKEVWGRIIKDHLEHRAEVIERDVTVKFPKTPRAISIIGPRRAGKTYLMFQLINRLTSGGLPREKTVYVNFEDPRLLGAELKDLLTFLDVYYEMFPENARGECHFFLDEVQNVPDWERFVRFLLDRNQRVVVSGSSSKLLSKEIATSLRGRSLSVRVYPFSFREVLRANGLKVEKFYSTYEKAKINKLLREYLHWGGYPEVVLNPHLRAEILREIIDLTIYRDIVERWGAENLKALRLLLRMLAFSSHLSASKAYRNLKSLGIGVGKATVANYIEYFSDSMILHPLRPYVKSYKLQERMGFKPYLVDNGLLKVMGVEDEGRLLENLVFTELLKRGYEPNGELFYYVTRNGREVDFVIKGRELIQVTAELHEKNRERELRALIEAGRELGIGKLTIVTLEQDDVVKTAGKEVKVTSLKKWLLGL</sequence>
<reference evidence="3 4" key="1">
    <citation type="submission" date="2014-01" db="EMBL/GenBank/DDBJ databases">
        <title>Genome sequencing of Thermococcus guaymasensis.</title>
        <authorList>
            <person name="Zhang X."/>
            <person name="Alvare G."/>
            <person name="Fristensky B."/>
            <person name="Chen L."/>
            <person name="Suen T."/>
            <person name="Chen Q."/>
            <person name="Ma K."/>
        </authorList>
    </citation>
    <scope>NUCLEOTIDE SEQUENCE [LARGE SCALE GENOMIC DNA]</scope>
    <source>
        <strain evidence="3 4">DSM 11113</strain>
    </source>
</reference>
<dbReference type="PANTHER" id="PTHR33295:SF21">
    <property type="entry name" value="ATPASE, AAA SUPERFAMILY-RELATED"/>
    <property type="match status" value="1"/>
</dbReference>
<dbReference type="KEGG" id="tgy:X802_03715"/>
<dbReference type="InterPro" id="IPR027417">
    <property type="entry name" value="P-loop_NTPase"/>
</dbReference>
<dbReference type="OrthoDB" id="371918at2157"/>
<dbReference type="STRING" id="1432656.X802_03715"/>
<evidence type="ECO:0000259" key="1">
    <source>
        <dbReference type="Pfam" id="PF13173"/>
    </source>
</evidence>
<dbReference type="RefSeq" id="WP_062371087.1">
    <property type="nucleotide sequence ID" value="NZ_CP007140.1"/>
</dbReference>
<dbReference type="InterPro" id="IPR025420">
    <property type="entry name" value="DUF4143"/>
</dbReference>
<keyword evidence="4" id="KW-1185">Reference proteome</keyword>
<dbReference type="InterPro" id="IPR041682">
    <property type="entry name" value="AAA_14"/>
</dbReference>
<dbReference type="AlphaFoldDB" id="A0A0X1KJA7"/>
<name>A0A0X1KJA7_9EURY</name>
<gene>
    <name evidence="3" type="ORF">X802_03715</name>
</gene>
<dbReference type="Pfam" id="PF13173">
    <property type="entry name" value="AAA_14"/>
    <property type="match status" value="1"/>
</dbReference>
<proteinExistence type="predicted"/>
<feature type="domain" description="AAA" evidence="1">
    <location>
        <begin position="35"/>
        <end position="168"/>
    </location>
</feature>
<dbReference type="PATRIC" id="fig|1432656.3.peg.720"/>
<protein>
    <submittedName>
        <fullName evidence="3">ATPase</fullName>
    </submittedName>
</protein>
<dbReference type="Pfam" id="PF13635">
    <property type="entry name" value="DUF4143"/>
    <property type="match status" value="1"/>
</dbReference>
<dbReference type="Proteomes" id="UP000062043">
    <property type="component" value="Chromosome"/>
</dbReference>
<accession>A0A0X1KJA7</accession>
<dbReference type="GeneID" id="27134760"/>
<organism evidence="3 4">
    <name type="scientific">Thermococcus guaymasensis DSM 11113</name>
    <dbReference type="NCBI Taxonomy" id="1432656"/>
    <lineage>
        <taxon>Archaea</taxon>
        <taxon>Methanobacteriati</taxon>
        <taxon>Methanobacteriota</taxon>
        <taxon>Thermococci</taxon>
        <taxon>Thermococcales</taxon>
        <taxon>Thermococcaceae</taxon>
        <taxon>Thermococcus</taxon>
    </lineage>
</organism>
<dbReference type="Gene3D" id="3.40.50.300">
    <property type="entry name" value="P-loop containing nucleotide triphosphate hydrolases"/>
    <property type="match status" value="1"/>
</dbReference>
<dbReference type="EMBL" id="CP007140">
    <property type="protein sequence ID" value="AJC71369.1"/>
    <property type="molecule type" value="Genomic_DNA"/>
</dbReference>
<evidence type="ECO:0000313" key="4">
    <source>
        <dbReference type="Proteomes" id="UP000062043"/>
    </source>
</evidence>
<dbReference type="SUPFAM" id="SSF52540">
    <property type="entry name" value="P-loop containing nucleoside triphosphate hydrolases"/>
    <property type="match status" value="1"/>
</dbReference>
<evidence type="ECO:0000259" key="2">
    <source>
        <dbReference type="Pfam" id="PF13635"/>
    </source>
</evidence>
<dbReference type="PANTHER" id="PTHR33295">
    <property type="entry name" value="ATPASE"/>
    <property type="match status" value="1"/>
</dbReference>
<evidence type="ECO:0000313" key="3">
    <source>
        <dbReference type="EMBL" id="AJC71369.1"/>
    </source>
</evidence>
<feature type="domain" description="DUF4143" evidence="2">
    <location>
        <begin position="224"/>
        <end position="362"/>
    </location>
</feature>